<evidence type="ECO:0000256" key="1">
    <source>
        <dbReference type="ARBA" id="ARBA00023125"/>
    </source>
</evidence>
<dbReference type="CDD" id="cd00093">
    <property type="entry name" value="HTH_XRE"/>
    <property type="match status" value="1"/>
</dbReference>
<evidence type="ECO:0000259" key="2">
    <source>
        <dbReference type="PROSITE" id="PS50943"/>
    </source>
</evidence>
<dbReference type="PANTHER" id="PTHR46797">
    <property type="entry name" value="HTH-TYPE TRANSCRIPTIONAL REGULATOR"/>
    <property type="match status" value="1"/>
</dbReference>
<dbReference type="EMBL" id="DWUW01000294">
    <property type="protein sequence ID" value="HJD32327.1"/>
    <property type="molecule type" value="Genomic_DNA"/>
</dbReference>
<sequence length="106" mass="12296">MKKQKEILERLDQLLLDRGWSEYRLAKECGLSESTIANIYRRNSVPSIATLEAICRGFGISMAQFFSENEMVELTPQTKELFERWISLTPEQKKAVLDIMRLLGSR</sequence>
<evidence type="ECO:0000313" key="4">
    <source>
        <dbReference type="Proteomes" id="UP000823851"/>
    </source>
</evidence>
<dbReference type="PANTHER" id="PTHR46797:SF1">
    <property type="entry name" value="METHYLPHOSPHONATE SYNTHASE"/>
    <property type="match status" value="1"/>
</dbReference>
<dbReference type="AlphaFoldDB" id="A0A9D2QZY9"/>
<keyword evidence="1" id="KW-0238">DNA-binding</keyword>
<dbReference type="GO" id="GO:0005829">
    <property type="term" value="C:cytosol"/>
    <property type="evidence" value="ECO:0007669"/>
    <property type="project" value="TreeGrafter"/>
</dbReference>
<reference evidence="3" key="1">
    <citation type="journal article" date="2021" name="PeerJ">
        <title>Extensive microbial diversity within the chicken gut microbiome revealed by metagenomics and culture.</title>
        <authorList>
            <person name="Gilroy R."/>
            <person name="Ravi A."/>
            <person name="Getino M."/>
            <person name="Pursley I."/>
            <person name="Horton D.L."/>
            <person name="Alikhan N.F."/>
            <person name="Baker D."/>
            <person name="Gharbi K."/>
            <person name="Hall N."/>
            <person name="Watson M."/>
            <person name="Adriaenssens E.M."/>
            <person name="Foster-Nyarko E."/>
            <person name="Jarju S."/>
            <person name="Secka A."/>
            <person name="Antonio M."/>
            <person name="Oren A."/>
            <person name="Chaudhuri R.R."/>
            <person name="La Ragione R."/>
            <person name="Hildebrand F."/>
            <person name="Pallen M.J."/>
        </authorList>
    </citation>
    <scope>NUCLEOTIDE SEQUENCE</scope>
    <source>
        <strain evidence="3">ChiHjej8B7-25341</strain>
    </source>
</reference>
<dbReference type="InterPro" id="IPR050807">
    <property type="entry name" value="TransReg_Diox_bact_type"/>
</dbReference>
<dbReference type="InterPro" id="IPR001387">
    <property type="entry name" value="Cro/C1-type_HTH"/>
</dbReference>
<dbReference type="Pfam" id="PF13443">
    <property type="entry name" value="HTH_26"/>
    <property type="match status" value="1"/>
</dbReference>
<evidence type="ECO:0000313" key="3">
    <source>
        <dbReference type="EMBL" id="HJD32327.1"/>
    </source>
</evidence>
<protein>
    <submittedName>
        <fullName evidence="3">Helix-turn-helix transcriptional regulator</fullName>
    </submittedName>
</protein>
<dbReference type="GO" id="GO:0003677">
    <property type="term" value="F:DNA binding"/>
    <property type="evidence" value="ECO:0007669"/>
    <property type="project" value="UniProtKB-KW"/>
</dbReference>
<dbReference type="Gene3D" id="1.10.260.40">
    <property type="entry name" value="lambda repressor-like DNA-binding domains"/>
    <property type="match status" value="1"/>
</dbReference>
<feature type="domain" description="HTH cro/C1-type" evidence="2">
    <location>
        <begin position="11"/>
        <end position="65"/>
    </location>
</feature>
<name>A0A9D2QZY9_9FIRM</name>
<dbReference type="GO" id="GO:0003700">
    <property type="term" value="F:DNA-binding transcription factor activity"/>
    <property type="evidence" value="ECO:0007669"/>
    <property type="project" value="TreeGrafter"/>
</dbReference>
<dbReference type="SUPFAM" id="SSF47413">
    <property type="entry name" value="lambda repressor-like DNA-binding domains"/>
    <property type="match status" value="1"/>
</dbReference>
<accession>A0A9D2QZY9</accession>
<comment type="caution">
    <text evidence="3">The sequence shown here is derived from an EMBL/GenBank/DDBJ whole genome shotgun (WGS) entry which is preliminary data.</text>
</comment>
<dbReference type="InterPro" id="IPR010982">
    <property type="entry name" value="Lambda_DNA-bd_dom_sf"/>
</dbReference>
<proteinExistence type="predicted"/>
<organism evidence="3 4">
    <name type="scientific">Candidatus Eisenbergiella stercorigallinarum</name>
    <dbReference type="NCBI Taxonomy" id="2838557"/>
    <lineage>
        <taxon>Bacteria</taxon>
        <taxon>Bacillati</taxon>
        <taxon>Bacillota</taxon>
        <taxon>Clostridia</taxon>
        <taxon>Lachnospirales</taxon>
        <taxon>Lachnospiraceae</taxon>
        <taxon>Eisenbergiella</taxon>
    </lineage>
</organism>
<dbReference type="SMART" id="SM00530">
    <property type="entry name" value="HTH_XRE"/>
    <property type="match status" value="1"/>
</dbReference>
<dbReference type="PROSITE" id="PS50943">
    <property type="entry name" value="HTH_CROC1"/>
    <property type="match status" value="1"/>
</dbReference>
<reference evidence="3" key="2">
    <citation type="submission" date="2021-04" db="EMBL/GenBank/DDBJ databases">
        <authorList>
            <person name="Gilroy R."/>
        </authorList>
    </citation>
    <scope>NUCLEOTIDE SEQUENCE</scope>
    <source>
        <strain evidence="3">ChiHjej8B7-25341</strain>
    </source>
</reference>
<gene>
    <name evidence="3" type="ORF">H9912_10360</name>
</gene>
<dbReference type="Proteomes" id="UP000823851">
    <property type="component" value="Unassembled WGS sequence"/>
</dbReference>